<protein>
    <submittedName>
        <fullName evidence="2">Uncharacterized protein</fullName>
    </submittedName>
</protein>
<keyword evidence="1" id="KW-0812">Transmembrane</keyword>
<keyword evidence="1" id="KW-0472">Membrane</keyword>
<keyword evidence="1" id="KW-1133">Transmembrane helix</keyword>
<organism evidence="2">
    <name type="scientific">Pseudomonas phage HRDY3</name>
    <dbReference type="NCBI Taxonomy" id="3236930"/>
    <lineage>
        <taxon>Viruses</taxon>
    </lineage>
</organism>
<accession>A0AB39CEI8</accession>
<feature type="transmembrane region" description="Helical" evidence="1">
    <location>
        <begin position="6"/>
        <end position="26"/>
    </location>
</feature>
<evidence type="ECO:0000313" key="2">
    <source>
        <dbReference type="EMBL" id="XDJ15322.1"/>
    </source>
</evidence>
<name>A0AB39CEI8_9VIRU</name>
<reference evidence="2" key="1">
    <citation type="submission" date="2024-07" db="EMBL/GenBank/DDBJ databases">
        <authorList>
            <person name="Bringhurst R.M."/>
            <person name="Homer T.E."/>
        </authorList>
    </citation>
    <scope>NUCLEOTIDE SEQUENCE</scope>
</reference>
<sequence>MEHLIGFKGVMLLIGLGIVLCLAVLWRITANEKRSAPEKLATFDVSDSPIAQAESFWTSAKQDLPVRDIAFSREERELARQAANVLQAVADSGPTETVNEDVAPKPKFDYPNYEGFPCEGTSFDDFEISMRSHGFVVRFDMKAQQVHVFYAPPKSRNPMDVLRRLYRAPLEIFPSNLLHEEGRKRTALWAMRKFKSEEKLPELENFTYL</sequence>
<evidence type="ECO:0000256" key="1">
    <source>
        <dbReference type="SAM" id="Phobius"/>
    </source>
</evidence>
<proteinExistence type="predicted"/>
<dbReference type="EMBL" id="PQ015379">
    <property type="protein sequence ID" value="XDJ15322.1"/>
    <property type="molecule type" value="Genomic_DNA"/>
</dbReference>